<evidence type="ECO:0000313" key="1">
    <source>
        <dbReference type="EMBL" id="GAG99271.1"/>
    </source>
</evidence>
<protein>
    <submittedName>
        <fullName evidence="1">Uncharacterized protein</fullName>
    </submittedName>
</protein>
<sequence>TVTLKFKNRDLAFIKRVIYKKRGGCHRFKIIEEEN</sequence>
<feature type="non-terminal residue" evidence="1">
    <location>
        <position position="1"/>
    </location>
</feature>
<organism evidence="1">
    <name type="scientific">marine sediment metagenome</name>
    <dbReference type="NCBI Taxonomy" id="412755"/>
    <lineage>
        <taxon>unclassified sequences</taxon>
        <taxon>metagenomes</taxon>
        <taxon>ecological metagenomes</taxon>
    </lineage>
</organism>
<name>X1DS87_9ZZZZ</name>
<dbReference type="EMBL" id="BART01029275">
    <property type="protein sequence ID" value="GAG99271.1"/>
    <property type="molecule type" value="Genomic_DNA"/>
</dbReference>
<reference evidence="1" key="1">
    <citation type="journal article" date="2014" name="Front. Microbiol.">
        <title>High frequency of phylogenetically diverse reductive dehalogenase-homologous genes in deep subseafloor sedimentary metagenomes.</title>
        <authorList>
            <person name="Kawai M."/>
            <person name="Futagami T."/>
            <person name="Toyoda A."/>
            <person name="Takaki Y."/>
            <person name="Nishi S."/>
            <person name="Hori S."/>
            <person name="Arai W."/>
            <person name="Tsubouchi T."/>
            <person name="Morono Y."/>
            <person name="Uchiyama I."/>
            <person name="Ito T."/>
            <person name="Fujiyama A."/>
            <person name="Inagaki F."/>
            <person name="Takami H."/>
        </authorList>
    </citation>
    <scope>NUCLEOTIDE SEQUENCE</scope>
    <source>
        <strain evidence="1">Expedition CK06-06</strain>
    </source>
</reference>
<dbReference type="AlphaFoldDB" id="X1DS87"/>
<gene>
    <name evidence="1" type="ORF">S01H4_51415</name>
</gene>
<accession>X1DS87</accession>
<comment type="caution">
    <text evidence="1">The sequence shown here is derived from an EMBL/GenBank/DDBJ whole genome shotgun (WGS) entry which is preliminary data.</text>
</comment>
<proteinExistence type="predicted"/>